<dbReference type="Gene3D" id="1.50.10.100">
    <property type="entry name" value="Chondroitin AC/alginate lyase"/>
    <property type="match status" value="1"/>
</dbReference>
<dbReference type="SUPFAM" id="SSF48230">
    <property type="entry name" value="Chondroitin AC/alginate lyase"/>
    <property type="match status" value="1"/>
</dbReference>
<sequence length="614" mass="69145">MSSFMVKARTAWALGAPNLLRVLAYRMGVMTGLNPVRRLQERAPSGDFFLPTPPRPSVVSWLDKTPWLGRYFGYVPYAADSVPDWHSNLLTGVGMTNSDRNWWEIPDFDLAVGDIKAVWEASRFDWVPALAQKALAGESGALDKLNAWLNDWCMNNPPYKGPNWKCGQEASIRVMHLALAAILLQQVTAPPAALLDLLRIHLRRIVPTIRYAIAQDNNHGTSEAAALFIGGSWLRAHGEPDAVTWMRLGRKWLENRAKHLIGEDGSFSQYSLNYHRVMLDTFSLAELWRRQLSLVEFSARWYSRASAATHWLHAFIDPATGDGPNLGANDGARLLPLTQTDYRDYRPAVQLAMALFTDTNAYPGNQECSRPLLWLGLDLPSAESPVPRSRVFDEGGYAILRSGQAMAMLRYPRFRFRPSQADALHLDLWLEGRNLLRDAGTYSYNTESAWLSYFPGTASHNTIQFDGRDQMPRLSRFLFGDWLKATQAVPLTSERASEEMNAFSAAYTDGYGARHKREVALFPDGLKVIDEISGFSASAVLRWRLEPGSWVLDGNTLKGERGDVLIFESSMPLLRIELTIGWESRYYLAKEEVPVIEIEVGQAGTLKTDYRWAR</sequence>
<dbReference type="EMBL" id="AF498414">
    <property type="protein sequence ID" value="AAM27770.1"/>
    <property type="molecule type" value="Genomic_DNA"/>
</dbReference>
<organism evidence="7">
    <name type="scientific">Pseudomonas aeruginosa</name>
    <dbReference type="NCBI Taxonomy" id="287"/>
    <lineage>
        <taxon>Bacteria</taxon>
        <taxon>Pseudomonadati</taxon>
        <taxon>Pseudomonadota</taxon>
        <taxon>Gammaproteobacteria</taxon>
        <taxon>Pseudomonadales</taxon>
        <taxon>Pseudomonadaceae</taxon>
        <taxon>Pseudomonas</taxon>
    </lineage>
</organism>
<evidence type="ECO:0000256" key="4">
    <source>
        <dbReference type="ARBA" id="ARBA00023239"/>
    </source>
</evidence>
<evidence type="ECO:0000313" key="7">
    <source>
        <dbReference type="EMBL" id="AAM27770.1"/>
    </source>
</evidence>
<dbReference type="Pfam" id="PF07940">
    <property type="entry name" value="Hepar_II_III_C"/>
    <property type="match status" value="1"/>
</dbReference>
<proteinExistence type="predicted"/>
<dbReference type="GO" id="GO:0016829">
    <property type="term" value="F:lyase activity"/>
    <property type="evidence" value="ECO:0007669"/>
    <property type="project" value="UniProtKB-KW"/>
</dbReference>
<accession>Q8KN79</accession>
<dbReference type="PANTHER" id="PTHR39210">
    <property type="entry name" value="HEPARIN-SULFATE LYASE"/>
    <property type="match status" value="1"/>
</dbReference>
<evidence type="ECO:0000259" key="6">
    <source>
        <dbReference type="Pfam" id="PF16889"/>
    </source>
</evidence>
<keyword evidence="2" id="KW-0732">Signal</keyword>
<comment type="subcellular location">
    <subcellularLocation>
        <location evidence="1">Periplasm</location>
    </subcellularLocation>
</comment>
<dbReference type="RefSeq" id="WP_031633095.1">
    <property type="nucleotide sequence ID" value="NZ_CAADLQ010000609.1"/>
</dbReference>
<evidence type="ECO:0000256" key="1">
    <source>
        <dbReference type="ARBA" id="ARBA00004418"/>
    </source>
</evidence>
<name>Q8KN79_PSEAI</name>
<dbReference type="InterPro" id="IPR012480">
    <property type="entry name" value="Hepar_II_III_C"/>
</dbReference>
<dbReference type="AlphaFoldDB" id="Q8KN79"/>
<dbReference type="PATRIC" id="fig|287.2003.peg.1708"/>
<dbReference type="GO" id="GO:0042597">
    <property type="term" value="C:periplasmic space"/>
    <property type="evidence" value="ECO:0007669"/>
    <property type="project" value="UniProtKB-SubCell"/>
</dbReference>
<dbReference type="InterPro" id="IPR008929">
    <property type="entry name" value="Chondroitin_lyas"/>
</dbReference>
<dbReference type="Gene3D" id="2.70.98.70">
    <property type="match status" value="1"/>
</dbReference>
<protein>
    <submittedName>
        <fullName evidence="7">ORF_12</fullName>
    </submittedName>
</protein>
<dbReference type="Pfam" id="PF16889">
    <property type="entry name" value="Hepar_II_III_N"/>
    <property type="match status" value="1"/>
</dbReference>
<dbReference type="PANTHER" id="PTHR39210:SF1">
    <property type="entry name" value="HEPARIN-SULFATE LYASE"/>
    <property type="match status" value="1"/>
</dbReference>
<keyword evidence="4" id="KW-0456">Lyase</keyword>
<keyword evidence="3" id="KW-0574">Periplasm</keyword>
<feature type="domain" description="Heparinase II/III-like C-terminal" evidence="5">
    <location>
        <begin position="386"/>
        <end position="570"/>
    </location>
</feature>
<evidence type="ECO:0000256" key="3">
    <source>
        <dbReference type="ARBA" id="ARBA00022764"/>
    </source>
</evidence>
<reference evidence="7" key="1">
    <citation type="journal article" date="2002" name="J. Bacteriol.">
        <title>Genetic variation at the O-antigen biosynthetic locus in Pseudomonas aeruginosa.</title>
        <authorList>
            <person name="Raymond C.K."/>
            <person name="Sims E.H."/>
            <person name="Kas A."/>
            <person name="Spencer D.H."/>
            <person name="Kutyavin T.V."/>
            <person name="Ivey R.G."/>
            <person name="Zhou Y."/>
            <person name="Kaul R."/>
            <person name="Clendenning J.B."/>
            <person name="Olson M.V."/>
        </authorList>
    </citation>
    <scope>NUCLEOTIDE SEQUENCE</scope>
</reference>
<feature type="domain" description="Heparin-sulfate lyase N-terminal" evidence="6">
    <location>
        <begin position="119"/>
        <end position="309"/>
    </location>
</feature>
<dbReference type="InterPro" id="IPR031680">
    <property type="entry name" value="Hepar_II_III_N"/>
</dbReference>
<evidence type="ECO:0000256" key="2">
    <source>
        <dbReference type="ARBA" id="ARBA00022729"/>
    </source>
</evidence>
<evidence type="ECO:0000259" key="5">
    <source>
        <dbReference type="Pfam" id="PF07940"/>
    </source>
</evidence>